<reference evidence="1 2" key="1">
    <citation type="submission" date="2015-06" db="EMBL/GenBank/DDBJ databases">
        <title>Survival trade-offs in plant roots during colonization by closely related pathogenic and mutualistic fungi.</title>
        <authorList>
            <person name="Hacquard S."/>
            <person name="Kracher B."/>
            <person name="Hiruma K."/>
            <person name="Weinman A."/>
            <person name="Muench P."/>
            <person name="Garrido Oter R."/>
            <person name="Ver Loren van Themaat E."/>
            <person name="Dallerey J.-F."/>
            <person name="Damm U."/>
            <person name="Henrissat B."/>
            <person name="Lespinet O."/>
            <person name="Thon M."/>
            <person name="Kemen E."/>
            <person name="McHardy A.C."/>
            <person name="Schulze-Lefert P."/>
            <person name="O'Connell R.J."/>
        </authorList>
    </citation>
    <scope>NUCLEOTIDE SEQUENCE [LARGE SCALE GENOMIC DNA]</scope>
    <source>
        <strain evidence="1 2">0861</strain>
    </source>
</reference>
<dbReference type="Proteomes" id="UP000076552">
    <property type="component" value="Unassembled WGS sequence"/>
</dbReference>
<keyword evidence="2" id="KW-1185">Reference proteome</keyword>
<proteinExistence type="predicted"/>
<dbReference type="EMBL" id="LFIV01000051">
    <property type="protein sequence ID" value="KZL72873.1"/>
    <property type="molecule type" value="Genomic_DNA"/>
</dbReference>
<name>A0A166U358_9PEZI</name>
<evidence type="ECO:0000313" key="1">
    <source>
        <dbReference type="EMBL" id="KZL72873.1"/>
    </source>
</evidence>
<evidence type="ECO:0000313" key="2">
    <source>
        <dbReference type="Proteomes" id="UP000076552"/>
    </source>
</evidence>
<protein>
    <submittedName>
        <fullName evidence="1">Uncharacterized protein</fullName>
    </submittedName>
</protein>
<comment type="caution">
    <text evidence="1">The sequence shown here is derived from an EMBL/GenBank/DDBJ whole genome shotgun (WGS) entry which is preliminary data.</text>
</comment>
<sequence length="125" mass="14442">MWTGLYPRYHHAVAFHHRLCREISLGGDTTPLNPRQTQTKRKQLTALEKKTCPVGEFAISDRLRLAAASPRFSALFRPRNPGENTHLVRRKLHVPRLITPARLARKDQLDRLSCNLEGRRRRQGS</sequence>
<gene>
    <name evidence="1" type="ORF">CT0861_09861</name>
</gene>
<organism evidence="1 2">
    <name type="scientific">Colletotrichum tofieldiae</name>
    <dbReference type="NCBI Taxonomy" id="708197"/>
    <lineage>
        <taxon>Eukaryota</taxon>
        <taxon>Fungi</taxon>
        <taxon>Dikarya</taxon>
        <taxon>Ascomycota</taxon>
        <taxon>Pezizomycotina</taxon>
        <taxon>Sordariomycetes</taxon>
        <taxon>Hypocreomycetidae</taxon>
        <taxon>Glomerellales</taxon>
        <taxon>Glomerellaceae</taxon>
        <taxon>Colletotrichum</taxon>
        <taxon>Colletotrichum spaethianum species complex</taxon>
    </lineage>
</organism>
<dbReference type="AlphaFoldDB" id="A0A166U358"/>
<accession>A0A166U358</accession>